<comment type="caution">
    <text evidence="1">The sequence shown here is derived from an EMBL/GenBank/DDBJ whole genome shotgun (WGS) entry which is preliminary data.</text>
</comment>
<evidence type="ECO:0000313" key="2">
    <source>
        <dbReference type="Proteomes" id="UP000183567"/>
    </source>
</evidence>
<proteinExistence type="predicted"/>
<gene>
    <name evidence="1" type="ORF">AZE42_11985</name>
</gene>
<sequence length="67" mass="7911">MQVFFAIRHYYLRDKIFDTFRADIQQINILKPGTSIAHSEFKRHNTCKGPFDILGPRDGFKFCTCKK</sequence>
<name>A0A1J8QWR6_9AGAM</name>
<feature type="non-terminal residue" evidence="1">
    <location>
        <position position="67"/>
    </location>
</feature>
<dbReference type="OrthoDB" id="2682259at2759"/>
<organism evidence="1 2">
    <name type="scientific">Rhizopogon vesiculosus</name>
    <dbReference type="NCBI Taxonomy" id="180088"/>
    <lineage>
        <taxon>Eukaryota</taxon>
        <taxon>Fungi</taxon>
        <taxon>Dikarya</taxon>
        <taxon>Basidiomycota</taxon>
        <taxon>Agaricomycotina</taxon>
        <taxon>Agaricomycetes</taxon>
        <taxon>Agaricomycetidae</taxon>
        <taxon>Boletales</taxon>
        <taxon>Suillineae</taxon>
        <taxon>Rhizopogonaceae</taxon>
        <taxon>Rhizopogon</taxon>
    </lineage>
</organism>
<accession>A0A1J8QWR6</accession>
<keyword evidence="2" id="KW-1185">Reference proteome</keyword>
<dbReference type="AlphaFoldDB" id="A0A1J8QWR6"/>
<protein>
    <submittedName>
        <fullName evidence="1">Uncharacterized protein</fullName>
    </submittedName>
</protein>
<dbReference type="EMBL" id="LVVM01002700">
    <property type="protein sequence ID" value="OJA16084.1"/>
    <property type="molecule type" value="Genomic_DNA"/>
</dbReference>
<reference evidence="1 2" key="1">
    <citation type="submission" date="2016-03" db="EMBL/GenBank/DDBJ databases">
        <title>Comparative genomics of the ectomycorrhizal sister species Rhizopogon vinicolor and Rhizopogon vesiculosus (Basidiomycota: Boletales) reveals a divergence of the mating type B locus.</title>
        <authorList>
            <person name="Mujic A.B."/>
            <person name="Kuo A."/>
            <person name="Tritt A."/>
            <person name="Lipzen A."/>
            <person name="Chen C."/>
            <person name="Johnson J."/>
            <person name="Sharma A."/>
            <person name="Barry K."/>
            <person name="Grigoriev I.V."/>
            <person name="Spatafora J.W."/>
        </authorList>
    </citation>
    <scope>NUCLEOTIDE SEQUENCE [LARGE SCALE GENOMIC DNA]</scope>
    <source>
        <strain evidence="1 2">AM-OR11-056</strain>
    </source>
</reference>
<dbReference type="Proteomes" id="UP000183567">
    <property type="component" value="Unassembled WGS sequence"/>
</dbReference>
<evidence type="ECO:0000313" key="1">
    <source>
        <dbReference type="EMBL" id="OJA16084.1"/>
    </source>
</evidence>